<evidence type="ECO:0000256" key="1">
    <source>
        <dbReference type="SAM" id="Phobius"/>
    </source>
</evidence>
<feature type="transmembrane region" description="Helical" evidence="1">
    <location>
        <begin position="885"/>
        <end position="908"/>
    </location>
</feature>
<feature type="transmembrane region" description="Helical" evidence="1">
    <location>
        <begin position="486"/>
        <end position="503"/>
    </location>
</feature>
<feature type="transmembrane region" description="Helical" evidence="1">
    <location>
        <begin position="250"/>
        <end position="271"/>
    </location>
</feature>
<feature type="transmembrane region" description="Helical" evidence="1">
    <location>
        <begin position="781"/>
        <end position="802"/>
    </location>
</feature>
<keyword evidence="1" id="KW-0812">Transmembrane</keyword>
<organismHost>
    <name type="scientific">Potamochoerus larvatus</name>
    <name type="common">Bushpig</name>
    <dbReference type="NCBI Taxonomy" id="273792"/>
</organismHost>
<feature type="transmembrane region" description="Helical" evidence="1">
    <location>
        <begin position="584"/>
        <end position="605"/>
    </location>
</feature>
<organismHost>
    <name type="scientific">Phacochoerus africanus</name>
    <name type="common">Warthog</name>
    <dbReference type="NCBI Taxonomy" id="41426"/>
</organismHost>
<feature type="transmembrane region" description="Helical" evidence="1">
    <location>
        <begin position="515"/>
        <end position="535"/>
    </location>
</feature>
<evidence type="ECO:0000313" key="2">
    <source>
        <dbReference type="EMBL" id="QST78724.1"/>
    </source>
</evidence>
<feature type="transmembrane region" description="Helical" evidence="1">
    <location>
        <begin position="547"/>
        <end position="564"/>
    </location>
</feature>
<keyword evidence="1" id="KW-1133">Transmembrane helix</keyword>
<dbReference type="EMBL" id="MN630494">
    <property type="protein sequence ID" value="QST78724.1"/>
    <property type="molecule type" value="Genomic_DNA"/>
</dbReference>
<gene>
    <name evidence="2" type="primary">F1055L</name>
</gene>
<evidence type="ECO:0000313" key="3">
    <source>
        <dbReference type="Proteomes" id="UP000501719"/>
    </source>
</evidence>
<organismHost>
    <name type="scientific">Ornithodoros</name>
    <name type="common">relapsing fever ticks</name>
    <dbReference type="NCBI Taxonomy" id="6937"/>
</organismHost>
<organismHost>
    <name type="scientific">Phacochoerus aethiopicus</name>
    <name type="common">Warthog</name>
    <dbReference type="NCBI Taxonomy" id="85517"/>
</organismHost>
<feature type="transmembrane region" description="Helical" evidence="1">
    <location>
        <begin position="110"/>
        <end position="128"/>
    </location>
</feature>
<proteinExistence type="predicted"/>
<organismHost>
    <name type="scientific">Sus scrofa</name>
    <name type="common">Pig</name>
    <dbReference type="NCBI Taxonomy" id="9823"/>
</organismHost>
<dbReference type="Proteomes" id="UP000501719">
    <property type="component" value="Segment"/>
</dbReference>
<reference evidence="2 3" key="1">
    <citation type="submission" date="2019-10" db="EMBL/GenBank/DDBJ databases">
        <authorList>
            <person name="Ndlovu S.S."/>
        </authorList>
    </citation>
    <scope>NUCLEOTIDE SEQUENCE [LARGE SCALE GENOMIC DNA]</scope>
    <source>
        <strain evidence="2">Zaire</strain>
    </source>
</reference>
<feature type="transmembrane region" description="Helical" evidence="1">
    <location>
        <begin position="278"/>
        <end position="300"/>
    </location>
</feature>
<name>A0A8A1UJ55_ASF</name>
<feature type="transmembrane region" description="Helical" evidence="1">
    <location>
        <begin position="736"/>
        <end position="761"/>
    </location>
</feature>
<protein>
    <submittedName>
        <fullName evidence="2">PF1055L</fullName>
    </submittedName>
</protein>
<feature type="transmembrane region" description="Helical" evidence="1">
    <location>
        <begin position="47"/>
        <end position="64"/>
    </location>
</feature>
<feature type="transmembrane region" description="Helical" evidence="1">
    <location>
        <begin position="352"/>
        <end position="372"/>
    </location>
</feature>
<sequence length="1070" mass="125680">MCLCKCLLYGCRLFLYCGSLCYGQEVCNNAGALLILLSYKRNQTTRFRIFIVLFTLVVVYFTTIPYSQHFIIVFYNCLWVRFITLFMLILKAVRAYIILYKFINEFRHQLFIGQYITVLYAFTAALTYQHIGVHMGLQAIFILQIMLFCMLHGPLLEVYFLCLYHTVRFVYCFSTAYLDTAGVLLFCHTTIILFNKFGSIFMSVPCIQFEYFILFIRKYVLLVYCVAFLYVLFIYYSFIGINGFSCGNVYIFLVLIFHFIACILFVCLQLFTRQYIHLTAGVGDLVIISCYTVFFCYMLYPHCFEPYMVLWSFILYRPTCFLTIRAGKLVFAYGLQEGVTFLYRVHFNVFNGFWKVFLFSLYADFISFTFYFTHAAQHLATCFYVTRHIVTKAVYNIKSLIFVCNTRCNRGRIHTDINEPPILCHIITMGFPFMCSAFTTIQPDFFFRKLFLDICLQQPGLHYCICTDINFFVFYQILYKVIYPSFSCRGAILHVMLGSFILFPVQEDTDIPAKTLYNIIRSISYVCVQAYIIFCRLEHPHANGKRGSKVFVQAAIVLFTNRFYLIQNMYVHRLGCGGYPEKCFYLYVVSFVPVQISSYFAVQCAIRYPGLYIFCEDLSKCHEPYGLLFCNTIITVLFLQILAQLDGFTYFHLCLYNKRTDSFILPHTTFIIYVFLRIRQFFKENGLMYLYALCHHLVHVCFHKIICTGKAAHAKAMFIVMATMLLHFVSGVSYNYGIVLIMHTLTNFAVSWTCTFIQYYIFMYTEEAMFFTYCSCEFYYLFKFSLLYTIAGTRCCFFYICADTRYTRRFKGGCYTSITLFRGCTGLKHICKFLIIHFITHATFFMRPYVAKILYTFVVLGVNKGIYVFGKIFYHFGCTDFGLIIVYYCVRIQYVMQGVFMFSLFIYPDTICYQNLFTRYVVVIWYRIRLVQYVHVVVIYHVKDVIHIVIVIVIVIDILIDIVITICLIYREVDVKFYALWQKPKHHFVETLLLKGLCRLPLPKVITACKNSTKIIIFISHHEVFLYGFERIFILYGFSLGVTAKKLVCFLHFVIYNYINYVAAVVAAVI</sequence>
<feature type="transmembrane region" description="Helical" evidence="1">
    <location>
        <begin position="712"/>
        <end position="729"/>
    </location>
</feature>
<organismHost>
    <name type="scientific">Ornithodoros moubata</name>
    <name type="common">Soft tick</name>
    <name type="synonym">Argasid tick</name>
    <dbReference type="NCBI Taxonomy" id="6938"/>
</organismHost>
<feature type="transmembrane region" description="Helical" evidence="1">
    <location>
        <begin position="1050"/>
        <end position="1069"/>
    </location>
</feature>
<feature type="transmembrane region" description="Helical" evidence="1">
    <location>
        <begin position="625"/>
        <end position="643"/>
    </location>
</feature>
<accession>A0A8A1UJ55</accession>
<keyword evidence="1" id="KW-0472">Membrane</keyword>
<feature type="transmembrane region" description="Helical" evidence="1">
    <location>
        <begin position="920"/>
        <end position="940"/>
    </location>
</feature>
<feature type="transmembrane region" description="Helical" evidence="1">
    <location>
        <begin position="70"/>
        <end position="90"/>
    </location>
</feature>
<feature type="transmembrane region" description="Helical" evidence="1">
    <location>
        <begin position="946"/>
        <end position="970"/>
    </location>
</feature>
<feature type="transmembrane region" description="Helical" evidence="1">
    <location>
        <begin position="853"/>
        <end position="873"/>
    </location>
</feature>
<organism evidence="2 3">
    <name type="scientific">African swine fever virus</name>
    <name type="common">ASFV</name>
    <dbReference type="NCBI Taxonomy" id="10497"/>
    <lineage>
        <taxon>Viruses</taxon>
        <taxon>Varidnaviria</taxon>
        <taxon>Bamfordvirae</taxon>
        <taxon>Nucleocytoviricota</taxon>
        <taxon>Pokkesviricetes</taxon>
        <taxon>Asfuvirales</taxon>
        <taxon>Asfarviridae</taxon>
        <taxon>Asfivirus</taxon>
        <taxon>Asfivirus haemorrhagiae</taxon>
    </lineage>
</organism>
<feature type="transmembrane region" description="Helical" evidence="1">
    <location>
        <begin position="422"/>
        <end position="440"/>
    </location>
</feature>
<feature type="transmembrane region" description="Helical" evidence="1">
    <location>
        <begin position="663"/>
        <end position="679"/>
    </location>
</feature>
<feature type="transmembrane region" description="Helical" evidence="1">
    <location>
        <begin position="219"/>
        <end position="238"/>
    </location>
</feature>